<keyword evidence="1" id="KW-0560">Oxidoreductase</keyword>
<accession>A0A2U8DZP7</accession>
<gene>
    <name evidence="4" type="ORF">CKA38_01210</name>
</gene>
<evidence type="ECO:0000259" key="3">
    <source>
        <dbReference type="Pfam" id="PF02894"/>
    </source>
</evidence>
<feature type="domain" description="Gfo/Idh/MocA-like oxidoreductase C-terminal" evidence="3">
    <location>
        <begin position="139"/>
        <end position="364"/>
    </location>
</feature>
<evidence type="ECO:0000313" key="5">
    <source>
        <dbReference type="Proteomes" id="UP000244896"/>
    </source>
</evidence>
<evidence type="ECO:0000256" key="1">
    <source>
        <dbReference type="ARBA" id="ARBA00023002"/>
    </source>
</evidence>
<dbReference type="InterPro" id="IPR036291">
    <property type="entry name" value="NAD(P)-bd_dom_sf"/>
</dbReference>
<dbReference type="OrthoDB" id="9815825at2"/>
<sequence length="365" mass="39229">MKKSSKKTTIGIIGAGGMSRYHAEGFRSAGAEIAAIADTNPAAAAKTAARENVARSFGSVEEMLRDCPEINAVSIIVPNKFHAPLALQALKAGKHVFCEKPPALNAREARAMAAAAAKARRTLMFDFNNRARPESRAMKAYIDQGVAGRINSAQAKWIRRTGIPGFGGWFTSKALSGGGPVIDLLHMLDLALHFMGYPEPEWALGQTFTDFITDKQFKGPWGIPDAKNGVTDVENACHGFIRFKTGQVLTMQSSWAELVKREEVSVAFQGTKAGGLVRRLFGQDGIDSTATDTCELYSQENGHSVNRDIIVPPDETMGRVSAAANFVAAIEGREKPLNTAAEAVTLMRIIDALYTSAKTGKPAKC</sequence>
<dbReference type="Pfam" id="PF01408">
    <property type="entry name" value="GFO_IDH_MocA"/>
    <property type="match status" value="1"/>
</dbReference>
<evidence type="ECO:0000259" key="2">
    <source>
        <dbReference type="Pfam" id="PF01408"/>
    </source>
</evidence>
<dbReference type="Gene3D" id="3.30.360.10">
    <property type="entry name" value="Dihydrodipicolinate Reductase, domain 2"/>
    <property type="match status" value="1"/>
</dbReference>
<dbReference type="KEGG" id="elut:CKA38_01210"/>
<dbReference type="InterPro" id="IPR050463">
    <property type="entry name" value="Gfo/Idh/MocA_oxidrdct_glycsds"/>
</dbReference>
<dbReference type="AlphaFoldDB" id="A0A2U8DZP7"/>
<dbReference type="SUPFAM" id="SSF51735">
    <property type="entry name" value="NAD(P)-binding Rossmann-fold domains"/>
    <property type="match status" value="1"/>
</dbReference>
<keyword evidence="5" id="KW-1185">Reference proteome</keyword>
<dbReference type="PANTHER" id="PTHR43818">
    <property type="entry name" value="BCDNA.GH03377"/>
    <property type="match status" value="1"/>
</dbReference>
<dbReference type="InterPro" id="IPR004104">
    <property type="entry name" value="Gfo/Idh/MocA-like_OxRdtase_C"/>
</dbReference>
<name>A0A2U8DZP7_9BACT</name>
<dbReference type="SUPFAM" id="SSF55347">
    <property type="entry name" value="Glyceraldehyde-3-phosphate dehydrogenase-like, C-terminal domain"/>
    <property type="match status" value="1"/>
</dbReference>
<protein>
    <submittedName>
        <fullName evidence="4">Oxidoreductase</fullName>
    </submittedName>
</protein>
<dbReference type="GO" id="GO:0000166">
    <property type="term" value="F:nucleotide binding"/>
    <property type="evidence" value="ECO:0007669"/>
    <property type="project" value="InterPro"/>
</dbReference>
<dbReference type="Proteomes" id="UP000244896">
    <property type="component" value="Chromosome"/>
</dbReference>
<evidence type="ECO:0000313" key="4">
    <source>
        <dbReference type="EMBL" id="AWI08066.1"/>
    </source>
</evidence>
<feature type="domain" description="Gfo/Idh/MocA-like oxidoreductase N-terminal" evidence="2">
    <location>
        <begin position="10"/>
        <end position="126"/>
    </location>
</feature>
<dbReference type="GO" id="GO:0016491">
    <property type="term" value="F:oxidoreductase activity"/>
    <property type="evidence" value="ECO:0007669"/>
    <property type="project" value="UniProtKB-KW"/>
</dbReference>
<dbReference type="InterPro" id="IPR000683">
    <property type="entry name" value="Gfo/Idh/MocA-like_OxRdtase_N"/>
</dbReference>
<organism evidence="4 5">
    <name type="scientific">Ereboglobus luteus</name>
    <dbReference type="NCBI Taxonomy" id="1796921"/>
    <lineage>
        <taxon>Bacteria</taxon>
        <taxon>Pseudomonadati</taxon>
        <taxon>Verrucomicrobiota</taxon>
        <taxon>Opitutia</taxon>
        <taxon>Opitutales</taxon>
        <taxon>Opitutaceae</taxon>
        <taxon>Ereboglobus</taxon>
    </lineage>
</organism>
<dbReference type="EMBL" id="CP023004">
    <property type="protein sequence ID" value="AWI08066.1"/>
    <property type="molecule type" value="Genomic_DNA"/>
</dbReference>
<dbReference type="RefSeq" id="WP_108823873.1">
    <property type="nucleotide sequence ID" value="NZ_CP023004.1"/>
</dbReference>
<dbReference type="Gene3D" id="3.40.50.720">
    <property type="entry name" value="NAD(P)-binding Rossmann-like Domain"/>
    <property type="match status" value="1"/>
</dbReference>
<dbReference type="Pfam" id="PF02894">
    <property type="entry name" value="GFO_IDH_MocA_C"/>
    <property type="match status" value="1"/>
</dbReference>
<reference evidence="4 5" key="1">
    <citation type="journal article" date="2018" name="Syst. Appl. Microbiol.">
        <title>Ereboglobus luteus gen. nov. sp. nov. from cockroach guts, and new insights into the oxygen relationship of the genera Opitutus and Didymococcus (Verrucomicrobia: Opitutaceae).</title>
        <authorList>
            <person name="Tegtmeier D."/>
            <person name="Belitz A."/>
            <person name="Radek R."/>
            <person name="Heimerl T."/>
            <person name="Brune A."/>
        </authorList>
    </citation>
    <scope>NUCLEOTIDE SEQUENCE [LARGE SCALE GENOMIC DNA]</scope>
    <source>
        <strain evidence="4 5">Ho45</strain>
    </source>
</reference>
<proteinExistence type="predicted"/>
<dbReference type="PANTHER" id="PTHR43818:SF11">
    <property type="entry name" value="BCDNA.GH03377"/>
    <property type="match status" value="1"/>
</dbReference>